<dbReference type="GO" id="GO:0009507">
    <property type="term" value="C:chloroplast"/>
    <property type="evidence" value="ECO:0007669"/>
    <property type="project" value="TreeGrafter"/>
</dbReference>
<dbReference type="GO" id="GO:0030130">
    <property type="term" value="C:clathrin coat of trans-Golgi network vesicle"/>
    <property type="evidence" value="ECO:0007669"/>
    <property type="project" value="InterPro"/>
</dbReference>
<dbReference type="GO" id="GO:0006898">
    <property type="term" value="P:receptor-mediated endocytosis"/>
    <property type="evidence" value="ECO:0007669"/>
    <property type="project" value="TreeGrafter"/>
</dbReference>
<comment type="caution">
    <text evidence="2">The sequence shown here is derived from an EMBL/GenBank/DDBJ whole genome shotgun (WGS) entry which is preliminary data.</text>
</comment>
<evidence type="ECO:0000313" key="2">
    <source>
        <dbReference type="EMBL" id="KAG9439778.1"/>
    </source>
</evidence>
<dbReference type="InterPro" id="IPR000547">
    <property type="entry name" value="Clathrin_H-chain/VPS_repeat"/>
</dbReference>
<dbReference type="PANTHER" id="PTHR10292:SF1">
    <property type="entry name" value="CLATHRIN HEAVY CHAIN"/>
    <property type="match status" value="1"/>
</dbReference>
<keyword evidence="3" id="KW-1185">Reference proteome</keyword>
<dbReference type="PROSITE" id="PS50236">
    <property type="entry name" value="CHCR"/>
    <property type="match status" value="1"/>
</dbReference>
<dbReference type="PANTHER" id="PTHR10292">
    <property type="entry name" value="CLATHRIN HEAVY CHAIN RELATED"/>
    <property type="match status" value="1"/>
</dbReference>
<name>A0AAV7DT60_ARIFI</name>
<dbReference type="Proteomes" id="UP000825729">
    <property type="component" value="Unassembled WGS sequence"/>
</dbReference>
<dbReference type="InterPro" id="IPR011990">
    <property type="entry name" value="TPR-like_helical_dom_sf"/>
</dbReference>
<reference evidence="2 3" key="1">
    <citation type="submission" date="2021-07" db="EMBL/GenBank/DDBJ databases">
        <title>The Aristolochia fimbriata genome: insights into angiosperm evolution, floral development and chemical biosynthesis.</title>
        <authorList>
            <person name="Jiao Y."/>
        </authorList>
    </citation>
    <scope>NUCLEOTIDE SEQUENCE [LARGE SCALE GENOMIC DNA]</scope>
    <source>
        <strain evidence="2">IBCAS-2021</strain>
        <tissue evidence="2">Leaf</tissue>
    </source>
</reference>
<dbReference type="EMBL" id="JAINDJ010000008">
    <property type="protein sequence ID" value="KAG9439778.1"/>
    <property type="molecule type" value="Genomic_DNA"/>
</dbReference>
<feature type="repeat" description="CHCR" evidence="1">
    <location>
        <begin position="1"/>
        <end position="59"/>
    </location>
</feature>
<dbReference type="Pfam" id="PF13838">
    <property type="entry name" value="Clathrin_H_link"/>
    <property type="match status" value="1"/>
</dbReference>
<dbReference type="GO" id="GO:0009506">
    <property type="term" value="C:plasmodesma"/>
    <property type="evidence" value="ECO:0007669"/>
    <property type="project" value="TreeGrafter"/>
</dbReference>
<gene>
    <name evidence="2" type="ORF">H6P81_019943</name>
</gene>
<protein>
    <recommendedName>
        <fullName evidence="4">Clathrin heavy chain</fullName>
    </recommendedName>
</protein>
<dbReference type="SUPFAM" id="SSF48371">
    <property type="entry name" value="ARM repeat"/>
    <property type="match status" value="1"/>
</dbReference>
<evidence type="ECO:0000256" key="1">
    <source>
        <dbReference type="PROSITE-ProRule" id="PRU01006"/>
    </source>
</evidence>
<dbReference type="Gene3D" id="1.25.40.10">
    <property type="entry name" value="Tetratricopeptide repeat domain"/>
    <property type="match status" value="1"/>
</dbReference>
<sequence>MRLQRLFMPSFSTGQSWLLHSAKPKQFQGAVDAAQKANSSKTWKEVCFACVDVEEFRLAQIFGLNIMVQTKYTEAAELAADFSQGILRTPDTVAKFQVEYTPDCLFLLQTILQTDSQVVFWKLITPKMLGLVTQTVVYHWSIEGNLFF</sequence>
<dbReference type="GO" id="GO:0005198">
    <property type="term" value="F:structural molecule activity"/>
    <property type="evidence" value="ECO:0007669"/>
    <property type="project" value="InterPro"/>
</dbReference>
<evidence type="ECO:0008006" key="4">
    <source>
        <dbReference type="Google" id="ProtNLM"/>
    </source>
</evidence>
<dbReference type="GO" id="GO:0071439">
    <property type="term" value="C:clathrin complex"/>
    <property type="evidence" value="ECO:0007669"/>
    <property type="project" value="TreeGrafter"/>
</dbReference>
<dbReference type="SUPFAM" id="SSF50989">
    <property type="entry name" value="Clathrin heavy-chain terminal domain"/>
    <property type="match status" value="1"/>
</dbReference>
<evidence type="ECO:0000313" key="3">
    <source>
        <dbReference type="Proteomes" id="UP000825729"/>
    </source>
</evidence>
<dbReference type="AlphaFoldDB" id="A0AAV7DT60"/>
<dbReference type="Gene3D" id="2.130.10.110">
    <property type="entry name" value="Clathrin heavy-chain terminal domain"/>
    <property type="match status" value="1"/>
</dbReference>
<organism evidence="2 3">
    <name type="scientific">Aristolochia fimbriata</name>
    <name type="common">White veined hardy Dutchman's pipe vine</name>
    <dbReference type="NCBI Taxonomy" id="158543"/>
    <lineage>
        <taxon>Eukaryota</taxon>
        <taxon>Viridiplantae</taxon>
        <taxon>Streptophyta</taxon>
        <taxon>Embryophyta</taxon>
        <taxon>Tracheophyta</taxon>
        <taxon>Spermatophyta</taxon>
        <taxon>Magnoliopsida</taxon>
        <taxon>Magnoliidae</taxon>
        <taxon>Piperales</taxon>
        <taxon>Aristolochiaceae</taxon>
        <taxon>Aristolochia</taxon>
    </lineage>
</organism>
<proteinExistence type="predicted"/>
<dbReference type="InterPro" id="IPR016024">
    <property type="entry name" value="ARM-type_fold"/>
</dbReference>
<dbReference type="InterPro" id="IPR016025">
    <property type="entry name" value="Clathrin_H-chain_N"/>
</dbReference>
<dbReference type="GO" id="GO:0032051">
    <property type="term" value="F:clathrin light chain binding"/>
    <property type="evidence" value="ECO:0007669"/>
    <property type="project" value="TreeGrafter"/>
</dbReference>
<accession>A0AAV7DT60</accession>
<dbReference type="GO" id="GO:0030132">
    <property type="term" value="C:clathrin coat of coated pit"/>
    <property type="evidence" value="ECO:0007669"/>
    <property type="project" value="InterPro"/>
</dbReference>
<dbReference type="GO" id="GO:0006886">
    <property type="term" value="P:intracellular protein transport"/>
    <property type="evidence" value="ECO:0007669"/>
    <property type="project" value="UniProtKB-UniRule"/>
</dbReference>